<dbReference type="InterPro" id="IPR050835">
    <property type="entry name" value="ABC_transporter_sub-D"/>
</dbReference>
<dbReference type="KEGG" id="psin:CAK95_24990"/>
<accession>A0A1W6ZXX1</accession>
<feature type="transmembrane region" description="Helical" evidence="10">
    <location>
        <begin position="121"/>
        <end position="143"/>
    </location>
</feature>
<evidence type="ECO:0000256" key="3">
    <source>
        <dbReference type="ARBA" id="ARBA00022448"/>
    </source>
</evidence>
<dbReference type="PROSITE" id="PS50893">
    <property type="entry name" value="ABC_TRANSPORTER_2"/>
    <property type="match status" value="1"/>
</dbReference>
<dbReference type="InterPro" id="IPR017871">
    <property type="entry name" value="ABC_transporter-like_CS"/>
</dbReference>
<dbReference type="Pfam" id="PF06472">
    <property type="entry name" value="ABC_membrane_2"/>
    <property type="match status" value="1"/>
</dbReference>
<dbReference type="SUPFAM" id="SSF90123">
    <property type="entry name" value="ABC transporter transmembrane region"/>
    <property type="match status" value="1"/>
</dbReference>
<evidence type="ECO:0000256" key="9">
    <source>
        <dbReference type="SAM" id="MobiDB-lite"/>
    </source>
</evidence>
<feature type="region of interest" description="Disordered" evidence="9">
    <location>
        <begin position="1"/>
        <end position="54"/>
    </location>
</feature>
<keyword evidence="3" id="KW-0813">Transport</keyword>
<dbReference type="CDD" id="cd03223">
    <property type="entry name" value="ABCD_peroxisomal_ALDP"/>
    <property type="match status" value="1"/>
</dbReference>
<dbReference type="STRING" id="1235591.CAK95_24990"/>
<dbReference type="InterPro" id="IPR011527">
    <property type="entry name" value="ABC1_TM_dom"/>
</dbReference>
<dbReference type="PROSITE" id="PS50929">
    <property type="entry name" value="ABC_TM1F"/>
    <property type="match status" value="1"/>
</dbReference>
<evidence type="ECO:0000256" key="6">
    <source>
        <dbReference type="ARBA" id="ARBA00022840"/>
    </source>
</evidence>
<reference evidence="11 12" key="1">
    <citation type="submission" date="2017-05" db="EMBL/GenBank/DDBJ databases">
        <title>Full genome sequence of Pseudorhodoplanes sinuspersici.</title>
        <authorList>
            <person name="Dastgheib S.M.M."/>
            <person name="Shavandi M."/>
            <person name="Tirandaz H."/>
        </authorList>
    </citation>
    <scope>NUCLEOTIDE SEQUENCE [LARGE SCALE GENOMIC DNA]</scope>
    <source>
        <strain evidence="11 12">RIPI110</strain>
    </source>
</reference>
<dbReference type="InterPro" id="IPR003439">
    <property type="entry name" value="ABC_transporter-like_ATP-bd"/>
</dbReference>
<evidence type="ECO:0000313" key="11">
    <source>
        <dbReference type="EMBL" id="ARQ01991.1"/>
    </source>
</evidence>
<dbReference type="PROSITE" id="PS00211">
    <property type="entry name" value="ABC_TRANSPORTER_1"/>
    <property type="match status" value="1"/>
</dbReference>
<comment type="subcellular location">
    <subcellularLocation>
        <location evidence="1">Cell membrane</location>
        <topology evidence="1">Multi-pass membrane protein</topology>
    </subcellularLocation>
</comment>
<feature type="transmembrane region" description="Helical" evidence="10">
    <location>
        <begin position="201"/>
        <end position="223"/>
    </location>
</feature>
<dbReference type="PANTHER" id="PTHR11384:SF59">
    <property type="entry name" value="LYSOSOMAL COBALAMIN TRANSPORTER ABCD4"/>
    <property type="match status" value="1"/>
</dbReference>
<sequence>MREGHSPDTVKPSDNHDDKNKAVGKEPSLDDAAAHPPQNDTSKDDPQAEAAKEKRRKRALQSRFWASASGFWGHKGDRLAWPLTIGLLLLILLTVAAQYGINVWNRAIFDALEKKEAARVFTLAMIFFPLAGAAIALGVANVYSRMSTQRRWRAWLSDHILNEWLKNGRYYQLNLVSGDHQNPEGRLTEDLRISTDAPVDFAVGVTTASLSAITFIYVLLTIGGSLTVSLGGNEITIPAFLVIAAVLYAVIASGTMTYVGKRFVEVSESKNQTEAEYRYQLTRVRENGESIALLGGEQEERAGLDRSLIGVLRRWRDLCGQHMRTTIVSQGSAIVAPVLPVILCAPKFLDGSMSLGQVMQAASAFTIVQAAFNWLVDNYPRLADWNACARRVASLMVSLDALERAETGESINRIRRGETTDAALRLKDFNVSLDNGMAVVDDTDIVIKKGERVLIVGASGCGKSTLVRAISGLWPWGGGEIDVLKDARLFLLPQRPYVPTGTLRRAVAYPGAAEDWDLETIGKVLDRVGLGHLIDRIENDEPWDQTLSGGEKQRLTIARVLLHRPDIIVLDEATAALDPKSQDDLMKMLAEEMEGSTILSVGHRPELEQFHSRKLTLEKKPGGAKLVSDILLVKPSSQPRLIGRFLRRQKQSRKAA</sequence>
<keyword evidence="8 10" id="KW-0472">Membrane</keyword>
<keyword evidence="12" id="KW-1185">Reference proteome</keyword>
<dbReference type="RefSeq" id="WP_086090384.1">
    <property type="nucleotide sequence ID" value="NZ_CP021112.1"/>
</dbReference>
<dbReference type="PANTHER" id="PTHR11384">
    <property type="entry name" value="ATP-BINDING CASSETTE, SUB-FAMILY D MEMBER"/>
    <property type="match status" value="1"/>
</dbReference>
<name>A0A1W6ZXX1_9HYPH</name>
<dbReference type="SUPFAM" id="SSF52540">
    <property type="entry name" value="P-loop containing nucleoside triphosphate hydrolases"/>
    <property type="match status" value="1"/>
</dbReference>
<keyword evidence="5" id="KW-0547">Nucleotide-binding</keyword>
<evidence type="ECO:0000256" key="7">
    <source>
        <dbReference type="ARBA" id="ARBA00022989"/>
    </source>
</evidence>
<dbReference type="OrthoDB" id="9810134at2"/>
<evidence type="ECO:0000256" key="5">
    <source>
        <dbReference type="ARBA" id="ARBA00022741"/>
    </source>
</evidence>
<dbReference type="InterPro" id="IPR036640">
    <property type="entry name" value="ABC1_TM_sf"/>
</dbReference>
<dbReference type="SMART" id="SM00382">
    <property type="entry name" value="AAA"/>
    <property type="match status" value="1"/>
</dbReference>
<dbReference type="Proteomes" id="UP000194137">
    <property type="component" value="Chromosome"/>
</dbReference>
<dbReference type="GO" id="GO:0005886">
    <property type="term" value="C:plasma membrane"/>
    <property type="evidence" value="ECO:0007669"/>
    <property type="project" value="UniProtKB-SubCell"/>
</dbReference>
<comment type="similarity">
    <text evidence="2">Belongs to the ABC transporter superfamily.</text>
</comment>
<dbReference type="GO" id="GO:0005524">
    <property type="term" value="F:ATP binding"/>
    <property type="evidence" value="ECO:0007669"/>
    <property type="project" value="UniProtKB-KW"/>
</dbReference>
<dbReference type="Gene3D" id="3.40.50.300">
    <property type="entry name" value="P-loop containing nucleotide triphosphate hydrolases"/>
    <property type="match status" value="1"/>
</dbReference>
<organism evidence="11 12">
    <name type="scientific">Pseudorhodoplanes sinuspersici</name>
    <dbReference type="NCBI Taxonomy" id="1235591"/>
    <lineage>
        <taxon>Bacteria</taxon>
        <taxon>Pseudomonadati</taxon>
        <taxon>Pseudomonadota</taxon>
        <taxon>Alphaproteobacteria</taxon>
        <taxon>Hyphomicrobiales</taxon>
        <taxon>Pseudorhodoplanes</taxon>
    </lineage>
</organism>
<evidence type="ECO:0000313" key="12">
    <source>
        <dbReference type="Proteomes" id="UP000194137"/>
    </source>
</evidence>
<dbReference type="GO" id="GO:0016887">
    <property type="term" value="F:ATP hydrolysis activity"/>
    <property type="evidence" value="ECO:0007669"/>
    <property type="project" value="InterPro"/>
</dbReference>
<keyword evidence="7 10" id="KW-1133">Transmembrane helix</keyword>
<dbReference type="Gene3D" id="1.20.1560.10">
    <property type="entry name" value="ABC transporter type 1, transmembrane domain"/>
    <property type="match status" value="1"/>
</dbReference>
<feature type="transmembrane region" description="Helical" evidence="10">
    <location>
        <begin position="235"/>
        <end position="260"/>
    </location>
</feature>
<evidence type="ECO:0000256" key="2">
    <source>
        <dbReference type="ARBA" id="ARBA00005417"/>
    </source>
</evidence>
<dbReference type="Pfam" id="PF00005">
    <property type="entry name" value="ABC_tran"/>
    <property type="match status" value="1"/>
</dbReference>
<evidence type="ECO:0000256" key="1">
    <source>
        <dbReference type="ARBA" id="ARBA00004651"/>
    </source>
</evidence>
<evidence type="ECO:0000256" key="8">
    <source>
        <dbReference type="ARBA" id="ARBA00023136"/>
    </source>
</evidence>
<keyword evidence="6 11" id="KW-0067">ATP-binding</keyword>
<evidence type="ECO:0000256" key="4">
    <source>
        <dbReference type="ARBA" id="ARBA00022692"/>
    </source>
</evidence>
<gene>
    <name evidence="11" type="ORF">CAK95_24990</name>
</gene>
<dbReference type="EMBL" id="CP021112">
    <property type="protein sequence ID" value="ARQ01991.1"/>
    <property type="molecule type" value="Genomic_DNA"/>
</dbReference>
<feature type="compositionally biased region" description="Basic and acidic residues" evidence="9">
    <location>
        <begin position="1"/>
        <end position="28"/>
    </location>
</feature>
<dbReference type="AlphaFoldDB" id="A0A1W6ZXX1"/>
<feature type="compositionally biased region" description="Basic and acidic residues" evidence="9">
    <location>
        <begin position="41"/>
        <end position="52"/>
    </location>
</feature>
<protein>
    <submittedName>
        <fullName evidence="11">ABC transporter ATP-binding protein</fullName>
    </submittedName>
</protein>
<dbReference type="InterPro" id="IPR027417">
    <property type="entry name" value="P-loop_NTPase"/>
</dbReference>
<proteinExistence type="inferred from homology"/>
<dbReference type="GO" id="GO:0140359">
    <property type="term" value="F:ABC-type transporter activity"/>
    <property type="evidence" value="ECO:0007669"/>
    <property type="project" value="InterPro"/>
</dbReference>
<evidence type="ECO:0000256" key="10">
    <source>
        <dbReference type="SAM" id="Phobius"/>
    </source>
</evidence>
<keyword evidence="4 10" id="KW-0812">Transmembrane</keyword>
<dbReference type="InterPro" id="IPR003593">
    <property type="entry name" value="AAA+_ATPase"/>
</dbReference>
<feature type="transmembrane region" description="Helical" evidence="10">
    <location>
        <begin position="79"/>
        <end position="101"/>
    </location>
</feature>